<feature type="transmembrane region" description="Helical" evidence="7">
    <location>
        <begin position="40"/>
        <end position="63"/>
    </location>
</feature>
<feature type="transmembrane region" description="Helical" evidence="7">
    <location>
        <begin position="75"/>
        <end position="94"/>
    </location>
</feature>
<comment type="subcellular location">
    <subcellularLocation>
        <location evidence="1">Membrane</location>
        <topology evidence="1">Multi-pass membrane protein</topology>
    </subcellularLocation>
</comment>
<feature type="transmembrane region" description="Helical" evidence="7">
    <location>
        <begin position="185"/>
        <end position="207"/>
    </location>
</feature>
<feature type="transmembrane region" description="Helical" evidence="7">
    <location>
        <begin position="100"/>
        <end position="121"/>
    </location>
</feature>
<dbReference type="Pfam" id="PF00083">
    <property type="entry name" value="Sugar_tr"/>
    <property type="match status" value="1"/>
</dbReference>
<evidence type="ECO:0000256" key="1">
    <source>
        <dbReference type="ARBA" id="ARBA00004141"/>
    </source>
</evidence>
<evidence type="ECO:0000256" key="4">
    <source>
        <dbReference type="ARBA" id="ARBA00022692"/>
    </source>
</evidence>
<feature type="transmembrane region" description="Helical" evidence="7">
    <location>
        <begin position="247"/>
        <end position="270"/>
    </location>
</feature>
<dbReference type="InterPro" id="IPR005828">
    <property type="entry name" value="MFS_sugar_transport-like"/>
</dbReference>
<dbReference type="GO" id="GO:0022857">
    <property type="term" value="F:transmembrane transporter activity"/>
    <property type="evidence" value="ECO:0007669"/>
    <property type="project" value="InterPro"/>
</dbReference>
<feature type="domain" description="Major facilitator superfamily (MFS) profile" evidence="8">
    <location>
        <begin position="1"/>
        <end position="365"/>
    </location>
</feature>
<reference evidence="9 10" key="1">
    <citation type="journal article" date="2019" name="Nat. Plants">
        <title>Genome sequencing of Musa balbisiana reveals subgenome evolution and function divergence in polyploid bananas.</title>
        <authorList>
            <person name="Yao X."/>
        </authorList>
    </citation>
    <scope>NUCLEOTIDE SEQUENCE [LARGE SCALE GENOMIC DNA]</scope>
    <source>
        <strain evidence="10">cv. DH-PKW</strain>
        <tissue evidence="9">Leaves</tissue>
    </source>
</reference>
<evidence type="ECO:0000256" key="3">
    <source>
        <dbReference type="ARBA" id="ARBA00022597"/>
    </source>
</evidence>
<comment type="similarity">
    <text evidence="2">Belongs to the major facilitator superfamily. Sugar transporter (TC 2.A.1.1) family.</text>
</comment>
<feature type="transmembrane region" description="Helical" evidence="7">
    <location>
        <begin position="318"/>
        <end position="338"/>
    </location>
</feature>
<name>A0A4S8J0C9_MUSBA</name>
<dbReference type="STRING" id="52838.A0A4S8J0C9"/>
<dbReference type="AlphaFoldDB" id="A0A4S8J0C9"/>
<keyword evidence="4 7" id="KW-0812">Transmembrane</keyword>
<dbReference type="PANTHER" id="PTHR48021:SF21">
    <property type="entry name" value="SUGAR TRANSPORTER ERD6-LIKE 8"/>
    <property type="match status" value="1"/>
</dbReference>
<dbReference type="Proteomes" id="UP000317650">
    <property type="component" value="Chromosome 10"/>
</dbReference>
<keyword evidence="6 7" id="KW-0472">Membrane</keyword>
<evidence type="ECO:0000256" key="6">
    <source>
        <dbReference type="ARBA" id="ARBA00023136"/>
    </source>
</evidence>
<keyword evidence="5 7" id="KW-1133">Transmembrane helix</keyword>
<dbReference type="Gene3D" id="1.20.1250.20">
    <property type="entry name" value="MFS general substrate transporter like domains"/>
    <property type="match status" value="1"/>
</dbReference>
<protein>
    <recommendedName>
        <fullName evidence="8">Major facilitator superfamily (MFS) profile domain-containing protein</fullName>
    </recommendedName>
</protein>
<dbReference type="InterPro" id="IPR050549">
    <property type="entry name" value="MFS_Trehalose_Transporter"/>
</dbReference>
<keyword evidence="10" id="KW-1185">Reference proteome</keyword>
<gene>
    <name evidence="9" type="ORF">C4D60_Mb10t28410</name>
</gene>
<sequence length="365" mass="38852">MAITKDVENGVGMQDAQGNEARQPLLIHQEESSGDSQGSIWMVLLSTAVVVCGSFEFGSCVGYSAPTQSGITKDIGLSLSELLICGGHSVAFIIGTLVTWRTLVLVGFLPCLLLLLGLVFVPESPRWLAKVGSQKEFTAALQKLRGKDADITQEAEEIQEYIEDLQTLPKAGIQDLFQSRYIRSVIVGVGLMVFQQIGGINGVGFYASEIFVSAGFSSGKLGTILMGSIQVPITTVGAILMDRSGRIPLLMVSASGTFIGCFITGTSFFLKAQGIYMEWVPILALCGILVYVGAFSIGMGAVPWVIMSEVFPINIKGIGGSLVTLVNWFGSWAVSYAFNFLMSWSSAGKGSATALCTALLVLKII</sequence>
<dbReference type="PRINTS" id="PR00171">
    <property type="entry name" value="SUGRTRNSPORT"/>
</dbReference>
<dbReference type="InterPro" id="IPR020846">
    <property type="entry name" value="MFS_dom"/>
</dbReference>
<feature type="transmembrane region" description="Helical" evidence="7">
    <location>
        <begin position="282"/>
        <end position="306"/>
    </location>
</feature>
<dbReference type="EMBL" id="PYDT01000008">
    <property type="protein sequence ID" value="THU54748.1"/>
    <property type="molecule type" value="Genomic_DNA"/>
</dbReference>
<dbReference type="SUPFAM" id="SSF103473">
    <property type="entry name" value="MFS general substrate transporter"/>
    <property type="match status" value="1"/>
</dbReference>
<evidence type="ECO:0000313" key="9">
    <source>
        <dbReference type="EMBL" id="THU54748.1"/>
    </source>
</evidence>
<evidence type="ECO:0000256" key="2">
    <source>
        <dbReference type="ARBA" id="ARBA00010992"/>
    </source>
</evidence>
<evidence type="ECO:0000259" key="8">
    <source>
        <dbReference type="PROSITE" id="PS50850"/>
    </source>
</evidence>
<feature type="transmembrane region" description="Helical" evidence="7">
    <location>
        <begin position="219"/>
        <end position="240"/>
    </location>
</feature>
<dbReference type="GO" id="GO:0016020">
    <property type="term" value="C:membrane"/>
    <property type="evidence" value="ECO:0007669"/>
    <property type="project" value="UniProtKB-SubCell"/>
</dbReference>
<organism evidence="9 10">
    <name type="scientific">Musa balbisiana</name>
    <name type="common">Banana</name>
    <dbReference type="NCBI Taxonomy" id="52838"/>
    <lineage>
        <taxon>Eukaryota</taxon>
        <taxon>Viridiplantae</taxon>
        <taxon>Streptophyta</taxon>
        <taxon>Embryophyta</taxon>
        <taxon>Tracheophyta</taxon>
        <taxon>Spermatophyta</taxon>
        <taxon>Magnoliopsida</taxon>
        <taxon>Liliopsida</taxon>
        <taxon>Zingiberales</taxon>
        <taxon>Musaceae</taxon>
        <taxon>Musa</taxon>
    </lineage>
</organism>
<comment type="caution">
    <text evidence="9">The sequence shown here is derived from an EMBL/GenBank/DDBJ whole genome shotgun (WGS) entry which is preliminary data.</text>
</comment>
<feature type="transmembrane region" description="Helical" evidence="7">
    <location>
        <begin position="344"/>
        <end position="362"/>
    </location>
</feature>
<evidence type="ECO:0000256" key="5">
    <source>
        <dbReference type="ARBA" id="ARBA00022989"/>
    </source>
</evidence>
<accession>A0A4S8J0C9</accession>
<keyword evidence="3" id="KW-0762">Sugar transport</keyword>
<dbReference type="PROSITE" id="PS50850">
    <property type="entry name" value="MFS"/>
    <property type="match status" value="1"/>
</dbReference>
<dbReference type="InterPro" id="IPR036259">
    <property type="entry name" value="MFS_trans_sf"/>
</dbReference>
<dbReference type="PANTHER" id="PTHR48021">
    <property type="match status" value="1"/>
</dbReference>
<dbReference type="InterPro" id="IPR003663">
    <property type="entry name" value="Sugar/inositol_transpt"/>
</dbReference>
<keyword evidence="3" id="KW-0813">Transport</keyword>
<proteinExistence type="inferred from homology"/>
<evidence type="ECO:0000313" key="10">
    <source>
        <dbReference type="Proteomes" id="UP000317650"/>
    </source>
</evidence>
<evidence type="ECO:0000256" key="7">
    <source>
        <dbReference type="SAM" id="Phobius"/>
    </source>
</evidence>